<dbReference type="Proteomes" id="UP000236630">
    <property type="component" value="Unassembled WGS sequence"/>
</dbReference>
<evidence type="ECO:0000256" key="7">
    <source>
        <dbReference type="ARBA" id="ARBA00023136"/>
    </source>
</evidence>
<dbReference type="AlphaFoldDB" id="A0A2H5Q7V4"/>
<evidence type="ECO:0000256" key="4">
    <source>
        <dbReference type="ARBA" id="ARBA00022679"/>
    </source>
</evidence>
<organism evidence="9 10">
    <name type="scientific">Citrus unshiu</name>
    <name type="common">Satsuma mandarin</name>
    <name type="synonym">Citrus nobilis var. unshiu</name>
    <dbReference type="NCBI Taxonomy" id="55188"/>
    <lineage>
        <taxon>Eukaryota</taxon>
        <taxon>Viridiplantae</taxon>
        <taxon>Streptophyta</taxon>
        <taxon>Embryophyta</taxon>
        <taxon>Tracheophyta</taxon>
        <taxon>Spermatophyta</taxon>
        <taxon>Magnoliopsida</taxon>
        <taxon>eudicotyledons</taxon>
        <taxon>Gunneridae</taxon>
        <taxon>Pentapetalae</taxon>
        <taxon>rosids</taxon>
        <taxon>malvids</taxon>
        <taxon>Sapindales</taxon>
        <taxon>Rutaceae</taxon>
        <taxon>Aurantioideae</taxon>
        <taxon>Citrus</taxon>
    </lineage>
</organism>
<evidence type="ECO:0000256" key="1">
    <source>
        <dbReference type="ARBA" id="ARBA00004167"/>
    </source>
</evidence>
<dbReference type="InterPro" id="IPR029044">
    <property type="entry name" value="Nucleotide-diphossugar_trans"/>
</dbReference>
<dbReference type="EMBL" id="BDQV01000240">
    <property type="protein sequence ID" value="GAY60621.1"/>
    <property type="molecule type" value="Genomic_DNA"/>
</dbReference>
<dbReference type="STRING" id="55188.A0A2H5Q7V4"/>
<evidence type="ECO:0000256" key="2">
    <source>
        <dbReference type="ARBA" id="ARBA00007647"/>
    </source>
</evidence>
<evidence type="ECO:0000313" key="10">
    <source>
        <dbReference type="Proteomes" id="UP000236630"/>
    </source>
</evidence>
<evidence type="ECO:0000256" key="3">
    <source>
        <dbReference type="ARBA" id="ARBA00022676"/>
    </source>
</evidence>
<comment type="subcellular location">
    <subcellularLocation>
        <location evidence="1">Membrane</location>
        <topology evidence="1">Single-pass membrane protein</topology>
    </subcellularLocation>
</comment>
<accession>A0A2H5Q7V4</accession>
<dbReference type="SUPFAM" id="SSF53448">
    <property type="entry name" value="Nucleotide-diphospho-sugar transferases"/>
    <property type="match status" value="1"/>
</dbReference>
<evidence type="ECO:0000256" key="5">
    <source>
        <dbReference type="ARBA" id="ARBA00022692"/>
    </source>
</evidence>
<keyword evidence="7 8" id="KW-0472">Membrane</keyword>
<dbReference type="Pfam" id="PF01697">
    <property type="entry name" value="Glyco_transf_92"/>
    <property type="match status" value="1"/>
</dbReference>
<evidence type="ECO:0000256" key="6">
    <source>
        <dbReference type="ARBA" id="ARBA00022989"/>
    </source>
</evidence>
<dbReference type="GO" id="GO:0005737">
    <property type="term" value="C:cytoplasm"/>
    <property type="evidence" value="ECO:0007669"/>
    <property type="project" value="TreeGrafter"/>
</dbReference>
<keyword evidence="3 8" id="KW-0328">Glycosyltransferase</keyword>
<gene>
    <name evidence="9" type="ORF">CUMW_203480</name>
</gene>
<dbReference type="InterPro" id="IPR008166">
    <property type="entry name" value="Glyco_transf_92"/>
</dbReference>
<dbReference type="GO" id="GO:0016757">
    <property type="term" value="F:glycosyltransferase activity"/>
    <property type="evidence" value="ECO:0007669"/>
    <property type="project" value="UniProtKB-UniRule"/>
</dbReference>
<keyword evidence="4 8" id="KW-0808">Transferase</keyword>
<keyword evidence="10" id="KW-1185">Reference proteome</keyword>
<feature type="transmembrane region" description="Helical" evidence="8">
    <location>
        <begin position="32"/>
        <end position="58"/>
    </location>
</feature>
<sequence length="589" mass="67556">MGYQRALSVSFSLRDDEYHTTSRRTRTRFSRLFFSLLLLAAFSFYVSSAISGSSFYFFQVNLTVQSNHVTNQGFEELYNVTSLSRHVSSVEEDSVHKYDSVSVLLPDWEVLVILSPENPLMPSDPLEGFHCLFSNNQTSPARFSGALPFTERTAFKCIMPNGVRRQMPFWQPILTKHPEKETLPKEEQRELMNMKNLAYESISTESDVVLFVKGVNSRSGINSPPQDFMCIFGDDVVHGTVKTHVTSSMQEVFRCSHPDLTALSSCGADQGRPIKISLQITKENRTVPSVAYYSPRHEIALTQEPKKSEICACTMVYNVGKFLKEWVIYHSKIGVDKFILYDNGSDDGLQTVVNELNLDGYDVTTLLWLWPKTQEAGFSHSAIHAKDSCKWMLYVDVDEFVYSPSWEKASQPSKHMLKSLLPQQPSSIGQVSFRCNDFGPSGQKSHPVRGVTQGYNCQRRVKEPRHKSIVLLEAIDDSLGNVVHHFGLKKTFKWKHMSVHDGVVNHYKYQAWSEFKVKFRRRVSAYVADWKEKTNPNSKDRTPGLGFQPIEPEGWEHKFCDHRDDRLKLLTQRWFGEQTPHGYKMAWQR</sequence>
<keyword evidence="5 8" id="KW-0812">Transmembrane</keyword>
<reference evidence="9 10" key="1">
    <citation type="journal article" date="2017" name="Front. Genet.">
        <title>Draft sequencing of the heterozygous diploid genome of Satsuma (Citrus unshiu Marc.) using a hybrid assembly approach.</title>
        <authorList>
            <person name="Shimizu T."/>
            <person name="Tanizawa Y."/>
            <person name="Mochizuki T."/>
            <person name="Nagasaki H."/>
            <person name="Yoshioka T."/>
            <person name="Toyoda A."/>
            <person name="Fujiyama A."/>
            <person name="Kaminuma E."/>
            <person name="Nakamura Y."/>
        </authorList>
    </citation>
    <scope>NUCLEOTIDE SEQUENCE [LARGE SCALE GENOMIC DNA]</scope>
    <source>
        <strain evidence="10">cv. Miyagawa wase</strain>
    </source>
</reference>
<dbReference type="PANTHER" id="PTHR21461">
    <property type="entry name" value="GLYCOSYLTRANSFERASE FAMILY 92 PROTEIN"/>
    <property type="match status" value="1"/>
</dbReference>
<dbReference type="GO" id="GO:0016020">
    <property type="term" value="C:membrane"/>
    <property type="evidence" value="ECO:0007669"/>
    <property type="project" value="UniProtKB-SubCell"/>
</dbReference>
<proteinExistence type="inferred from homology"/>
<keyword evidence="6 8" id="KW-1133">Transmembrane helix</keyword>
<name>A0A2H5Q7V4_CITUN</name>
<protein>
    <recommendedName>
        <fullName evidence="8">Glycosyltransferase family 92 protein</fullName>
        <ecNumber evidence="8">2.4.1.-</ecNumber>
    </recommendedName>
</protein>
<comment type="similarity">
    <text evidence="2 8">Belongs to the glycosyltransferase 92 family.</text>
</comment>
<evidence type="ECO:0000256" key="8">
    <source>
        <dbReference type="RuleBase" id="RU366017"/>
    </source>
</evidence>
<dbReference type="PANTHER" id="PTHR21461:SF69">
    <property type="entry name" value="GLYCOSYLTRANSFERASE FAMILY 92 PROTEIN"/>
    <property type="match status" value="1"/>
</dbReference>
<dbReference type="EC" id="2.4.1.-" evidence="8"/>
<evidence type="ECO:0000313" key="9">
    <source>
        <dbReference type="EMBL" id="GAY60621.1"/>
    </source>
</evidence>
<comment type="caution">
    <text evidence="9">The sequence shown here is derived from an EMBL/GenBank/DDBJ whole genome shotgun (WGS) entry which is preliminary data.</text>
</comment>